<dbReference type="EMBL" id="CAFBME010000002">
    <property type="protein sequence ID" value="CAB4888017.1"/>
    <property type="molecule type" value="Genomic_DNA"/>
</dbReference>
<protein>
    <submittedName>
        <fullName evidence="13">Unannotated protein</fullName>
    </submittedName>
</protein>
<dbReference type="InterPro" id="IPR043504">
    <property type="entry name" value="Peptidase_S1_PA_chymotrypsin"/>
</dbReference>
<proteinExistence type="inferred from homology"/>
<dbReference type="PROSITE" id="PS50106">
    <property type="entry name" value="PDZ"/>
    <property type="match status" value="1"/>
</dbReference>
<reference evidence="13" key="1">
    <citation type="submission" date="2020-05" db="EMBL/GenBank/DDBJ databases">
        <authorList>
            <person name="Chiriac C."/>
            <person name="Salcher M."/>
            <person name="Ghai R."/>
            <person name="Kavagutti S V."/>
        </authorList>
    </citation>
    <scope>NUCLEOTIDE SEQUENCE</scope>
</reference>
<dbReference type="Gene3D" id="2.40.10.10">
    <property type="entry name" value="Trypsin-like serine proteases"/>
    <property type="match status" value="2"/>
</dbReference>
<dbReference type="SUPFAM" id="SSF50156">
    <property type="entry name" value="PDZ domain-like"/>
    <property type="match status" value="1"/>
</dbReference>
<dbReference type="AlphaFoldDB" id="A0A6J7PWX9"/>
<dbReference type="GO" id="GO:0006508">
    <property type="term" value="P:proteolysis"/>
    <property type="evidence" value="ECO:0007669"/>
    <property type="project" value="UniProtKB-KW"/>
</dbReference>
<dbReference type="SMART" id="SM00228">
    <property type="entry name" value="PDZ"/>
    <property type="match status" value="1"/>
</dbReference>
<feature type="domain" description="PDZ" evidence="6">
    <location>
        <begin position="298"/>
        <end position="371"/>
    </location>
</feature>
<dbReference type="PRINTS" id="PR00834">
    <property type="entry name" value="PROTEASES2C"/>
</dbReference>
<dbReference type="EMBL" id="CAEZSC010000028">
    <property type="protein sequence ID" value="CAB4533696.1"/>
    <property type="molecule type" value="Genomic_DNA"/>
</dbReference>
<dbReference type="InterPro" id="IPR036034">
    <property type="entry name" value="PDZ_sf"/>
</dbReference>
<evidence type="ECO:0000256" key="2">
    <source>
        <dbReference type="ARBA" id="ARBA00022670"/>
    </source>
</evidence>
<dbReference type="EMBL" id="CAFBPI010000015">
    <property type="protein sequence ID" value="CAB5009371.1"/>
    <property type="molecule type" value="Genomic_DNA"/>
</dbReference>
<dbReference type="EMBL" id="CAEZUD010000007">
    <property type="protein sequence ID" value="CAB4584961.1"/>
    <property type="molecule type" value="Genomic_DNA"/>
</dbReference>
<evidence type="ECO:0000313" key="9">
    <source>
        <dbReference type="EMBL" id="CAB4606590.1"/>
    </source>
</evidence>
<sequence length="389" mass="39315">MSSENTPPSTPWWISADGSSLTGATPSQRRRASKRPVSFNVAIAMAVVAGLIGGIAGKSITTSQNTRLISVSNTIERKPDSIAGIAARVSPAVVSISVTSSTGGDTGSGFFINSNGYIMTNNHVVQAAAVDNGTITVNLVNGKNYEAKIVGRDSSYDLAVLKIEVTDAPALTLGDSDKVQVGDNVIAIGSPLGLAGTVTSGIVSAKNRAVTSGGGTGESSFINAIQTDAAINPGNSGGPLVDQSGAVIGVNSAIASLSASYGSQAGSIGLGFAIPINQARKTADQLIKNGTATYPIVGMSLDNRYTGIGAKVVDSPAGILAGGPAEKAGIKPGDIITAIDGVNINNSDEAIVMIRSHNVGDRVTLTFKRGSVTKKITVTLVASTAYTKK</sequence>
<dbReference type="InterPro" id="IPR051201">
    <property type="entry name" value="Chloro_Bact_Ser_Proteases"/>
</dbReference>
<keyword evidence="2" id="KW-0645">Protease</keyword>
<evidence type="ECO:0000313" key="8">
    <source>
        <dbReference type="EMBL" id="CAB4584961.1"/>
    </source>
</evidence>
<dbReference type="GO" id="GO:0004252">
    <property type="term" value="F:serine-type endopeptidase activity"/>
    <property type="evidence" value="ECO:0007669"/>
    <property type="project" value="InterPro"/>
</dbReference>
<feature type="region of interest" description="Disordered" evidence="4">
    <location>
        <begin position="1"/>
        <end position="33"/>
    </location>
</feature>
<dbReference type="EMBL" id="CAEZUY010000004">
    <property type="protein sequence ID" value="CAB4606590.1"/>
    <property type="molecule type" value="Genomic_DNA"/>
</dbReference>
<evidence type="ECO:0000256" key="4">
    <source>
        <dbReference type="SAM" id="MobiDB-lite"/>
    </source>
</evidence>
<keyword evidence="3" id="KW-0378">Hydrolase</keyword>
<dbReference type="Gene3D" id="2.30.42.10">
    <property type="match status" value="1"/>
</dbReference>
<feature type="transmembrane region" description="Helical" evidence="5">
    <location>
        <begin position="37"/>
        <end position="57"/>
    </location>
</feature>
<feature type="compositionally biased region" description="Polar residues" evidence="4">
    <location>
        <begin position="17"/>
        <end position="27"/>
    </location>
</feature>
<dbReference type="InterPro" id="IPR001940">
    <property type="entry name" value="Peptidase_S1C"/>
</dbReference>
<comment type="similarity">
    <text evidence="1">Belongs to the peptidase S1C family.</text>
</comment>
<dbReference type="InterPro" id="IPR001478">
    <property type="entry name" value="PDZ"/>
</dbReference>
<keyword evidence="5" id="KW-0472">Membrane</keyword>
<evidence type="ECO:0000313" key="11">
    <source>
        <dbReference type="EMBL" id="CAB4888017.1"/>
    </source>
</evidence>
<evidence type="ECO:0000313" key="12">
    <source>
        <dbReference type="EMBL" id="CAB4958677.1"/>
    </source>
</evidence>
<dbReference type="InterPro" id="IPR009003">
    <property type="entry name" value="Peptidase_S1_PA"/>
</dbReference>
<evidence type="ECO:0000256" key="3">
    <source>
        <dbReference type="ARBA" id="ARBA00022801"/>
    </source>
</evidence>
<evidence type="ECO:0000313" key="7">
    <source>
        <dbReference type="EMBL" id="CAB4533696.1"/>
    </source>
</evidence>
<organism evidence="13">
    <name type="scientific">freshwater metagenome</name>
    <dbReference type="NCBI Taxonomy" id="449393"/>
    <lineage>
        <taxon>unclassified sequences</taxon>
        <taxon>metagenomes</taxon>
        <taxon>ecological metagenomes</taxon>
    </lineage>
</organism>
<dbReference type="SUPFAM" id="SSF50494">
    <property type="entry name" value="Trypsin-like serine proteases"/>
    <property type="match status" value="1"/>
</dbReference>
<keyword evidence="5" id="KW-0812">Transmembrane</keyword>
<dbReference type="PANTHER" id="PTHR43343">
    <property type="entry name" value="PEPTIDASE S12"/>
    <property type="match status" value="1"/>
</dbReference>
<gene>
    <name evidence="7" type="ORF">UFOPK1380_00586</name>
    <name evidence="8" type="ORF">UFOPK1778_00262</name>
    <name evidence="9" type="ORF">UFOPK1863_00125</name>
    <name evidence="10" type="ORF">UFOPK2689_00147</name>
    <name evidence="11" type="ORF">UFOPK3555_00089</name>
    <name evidence="12" type="ORF">UFOPK3874_00391</name>
    <name evidence="13" type="ORF">UFOPK4095_00379</name>
</gene>
<dbReference type="PANTHER" id="PTHR43343:SF3">
    <property type="entry name" value="PROTEASE DO-LIKE 8, CHLOROPLASTIC"/>
    <property type="match status" value="1"/>
</dbReference>
<evidence type="ECO:0000313" key="13">
    <source>
        <dbReference type="EMBL" id="CAB5009371.1"/>
    </source>
</evidence>
<evidence type="ECO:0000256" key="1">
    <source>
        <dbReference type="ARBA" id="ARBA00010541"/>
    </source>
</evidence>
<dbReference type="EMBL" id="CAEZYL010000003">
    <property type="protein sequence ID" value="CAB4714679.1"/>
    <property type="molecule type" value="Genomic_DNA"/>
</dbReference>
<evidence type="ECO:0000256" key="5">
    <source>
        <dbReference type="SAM" id="Phobius"/>
    </source>
</evidence>
<evidence type="ECO:0000313" key="10">
    <source>
        <dbReference type="EMBL" id="CAB4714679.1"/>
    </source>
</evidence>
<dbReference type="Pfam" id="PF13180">
    <property type="entry name" value="PDZ_2"/>
    <property type="match status" value="1"/>
</dbReference>
<accession>A0A6J7PWX9</accession>
<dbReference type="EMBL" id="CAFBNS010000048">
    <property type="protein sequence ID" value="CAB4958677.1"/>
    <property type="molecule type" value="Genomic_DNA"/>
</dbReference>
<evidence type="ECO:0000259" key="6">
    <source>
        <dbReference type="PROSITE" id="PS50106"/>
    </source>
</evidence>
<dbReference type="Pfam" id="PF13365">
    <property type="entry name" value="Trypsin_2"/>
    <property type="match status" value="1"/>
</dbReference>
<name>A0A6J7PWX9_9ZZZZ</name>
<keyword evidence="5" id="KW-1133">Transmembrane helix</keyword>